<dbReference type="EnsemblMetazoa" id="GPAI012219-RA">
    <property type="protein sequence ID" value="GPAI012219-PA"/>
    <property type="gene ID" value="GPAI012219"/>
</dbReference>
<reference evidence="2" key="2">
    <citation type="submission" date="2020-05" db="UniProtKB">
        <authorList>
            <consortium name="EnsemblMetazoa"/>
        </authorList>
    </citation>
    <scope>IDENTIFICATION</scope>
    <source>
        <strain evidence="2">IAEA</strain>
    </source>
</reference>
<organism evidence="2 3">
    <name type="scientific">Glossina pallidipes</name>
    <name type="common">Tsetse fly</name>
    <dbReference type="NCBI Taxonomy" id="7398"/>
    <lineage>
        <taxon>Eukaryota</taxon>
        <taxon>Metazoa</taxon>
        <taxon>Ecdysozoa</taxon>
        <taxon>Arthropoda</taxon>
        <taxon>Hexapoda</taxon>
        <taxon>Insecta</taxon>
        <taxon>Pterygota</taxon>
        <taxon>Neoptera</taxon>
        <taxon>Endopterygota</taxon>
        <taxon>Diptera</taxon>
        <taxon>Brachycera</taxon>
        <taxon>Muscomorpha</taxon>
        <taxon>Hippoboscoidea</taxon>
        <taxon>Glossinidae</taxon>
        <taxon>Glossina</taxon>
    </lineage>
</organism>
<proteinExistence type="predicted"/>
<dbReference type="STRING" id="7398.A0A1A9ZEI0"/>
<name>A0A1A9ZEI0_GLOPL</name>
<feature type="compositionally biased region" description="Low complexity" evidence="1">
    <location>
        <begin position="335"/>
        <end position="368"/>
    </location>
</feature>
<feature type="region of interest" description="Disordered" evidence="1">
    <location>
        <begin position="230"/>
        <end position="371"/>
    </location>
</feature>
<feature type="compositionally biased region" description="Polar residues" evidence="1">
    <location>
        <begin position="230"/>
        <end position="247"/>
    </location>
</feature>
<feature type="compositionally biased region" description="Low complexity" evidence="1">
    <location>
        <begin position="248"/>
        <end position="266"/>
    </location>
</feature>
<evidence type="ECO:0000256" key="1">
    <source>
        <dbReference type="SAM" id="MobiDB-lite"/>
    </source>
</evidence>
<dbReference type="Proteomes" id="UP000092445">
    <property type="component" value="Unassembled WGS sequence"/>
</dbReference>
<dbReference type="VEuPathDB" id="VectorBase:GPAI012219"/>
<reference evidence="3" key="1">
    <citation type="submission" date="2014-03" db="EMBL/GenBank/DDBJ databases">
        <authorList>
            <person name="Aksoy S."/>
            <person name="Warren W."/>
            <person name="Wilson R.K."/>
        </authorList>
    </citation>
    <scope>NUCLEOTIDE SEQUENCE [LARGE SCALE GENOMIC DNA]</scope>
    <source>
        <strain evidence="3">IAEA</strain>
    </source>
</reference>
<keyword evidence="3" id="KW-1185">Reference proteome</keyword>
<evidence type="ECO:0000313" key="2">
    <source>
        <dbReference type="EnsemblMetazoa" id="GPAI012219-PA"/>
    </source>
</evidence>
<sequence>MFVSFTVSGIVTENLAEKSGEGKMHVLRFTLRATEKTERLLNGRRKVARKMLNSSKQEQNENSRKLSTTGLPVKQYISDNCQTIDIRSLAVKHLENQTLQSYRNDYGRLGRGQGGRGWGDVHKKDSESGVLPFKVSNSSNNGHRNSVRASSKLKDNFNGDNPTNCRMHSNDDPLTVVVNNNNEQWLRKGNNNDVPSHRKLSSSSAKQIIETAAATSAAATTIRTVEKYPTSNKIESNNSSAASQGPATITTTSTNTTTTNQRPSSATRKRSRRSSLTRQQSGNSQKETGTESKKSGRHSNNEELRLSPSQNIGSTRQRRRRTRRSSLQDESRQISSDSSTATGTSSPSSCNGSCSSDDGESSTSSGEPNLPYPGFPAVALKYLTQDTRPRNWCLRLITNPYPF</sequence>
<accession>A0A1A9ZEI0</accession>
<protein>
    <submittedName>
        <fullName evidence="2">Uncharacterized protein</fullName>
    </submittedName>
</protein>
<evidence type="ECO:0000313" key="3">
    <source>
        <dbReference type="Proteomes" id="UP000092445"/>
    </source>
</evidence>
<dbReference type="AlphaFoldDB" id="A0A1A9ZEI0"/>
<feature type="compositionally biased region" description="Basic and acidic residues" evidence="1">
    <location>
        <begin position="288"/>
        <end position="305"/>
    </location>
</feature>